<gene>
    <name evidence="1" type="ORF">Y1Q_0015680</name>
</gene>
<name>A0A151NNM5_ALLMI</name>
<evidence type="ECO:0000313" key="1">
    <source>
        <dbReference type="EMBL" id="KYO38437.1"/>
    </source>
</evidence>
<evidence type="ECO:0000313" key="2">
    <source>
        <dbReference type="Proteomes" id="UP000050525"/>
    </source>
</evidence>
<accession>A0A151NNM5</accession>
<sequence length="103" mass="11758">MAISSFKSFIRASTELYCGILPSLQIWVPQNSKNRVVGVNKSTGSISTRHRELKLSRPDCCEYCNTPNPFRNLVACQHTARSEICPEEAQCDWDKWQLQVILL</sequence>
<dbReference type="AlphaFoldDB" id="A0A151NNM5"/>
<keyword evidence="2" id="KW-1185">Reference proteome</keyword>
<reference evidence="1 2" key="1">
    <citation type="journal article" date="2012" name="Genome Biol.">
        <title>Sequencing three crocodilian genomes to illuminate the evolution of archosaurs and amniotes.</title>
        <authorList>
            <person name="St John J.A."/>
            <person name="Braun E.L."/>
            <person name="Isberg S.R."/>
            <person name="Miles L.G."/>
            <person name="Chong A.Y."/>
            <person name="Gongora J."/>
            <person name="Dalzell P."/>
            <person name="Moran C."/>
            <person name="Bed'hom B."/>
            <person name="Abzhanov A."/>
            <person name="Burgess S.C."/>
            <person name="Cooksey A.M."/>
            <person name="Castoe T.A."/>
            <person name="Crawford N.G."/>
            <person name="Densmore L.D."/>
            <person name="Drew J.C."/>
            <person name="Edwards S.V."/>
            <person name="Faircloth B.C."/>
            <person name="Fujita M.K."/>
            <person name="Greenwold M.J."/>
            <person name="Hoffmann F.G."/>
            <person name="Howard J.M."/>
            <person name="Iguchi T."/>
            <person name="Janes D.E."/>
            <person name="Khan S.Y."/>
            <person name="Kohno S."/>
            <person name="de Koning A.J."/>
            <person name="Lance S.L."/>
            <person name="McCarthy F.M."/>
            <person name="McCormack J.E."/>
            <person name="Merchant M.E."/>
            <person name="Peterson D.G."/>
            <person name="Pollock D.D."/>
            <person name="Pourmand N."/>
            <person name="Raney B.J."/>
            <person name="Roessler K.A."/>
            <person name="Sanford J.R."/>
            <person name="Sawyer R.H."/>
            <person name="Schmidt C.J."/>
            <person name="Triplett E.W."/>
            <person name="Tuberville T.D."/>
            <person name="Venegas-Anaya M."/>
            <person name="Howard J.T."/>
            <person name="Jarvis E.D."/>
            <person name="Guillette L.J.Jr."/>
            <person name="Glenn T.C."/>
            <person name="Green R.E."/>
            <person name="Ray D.A."/>
        </authorList>
    </citation>
    <scope>NUCLEOTIDE SEQUENCE [LARGE SCALE GENOMIC DNA]</scope>
    <source>
        <strain evidence="1">KSC_2009_1</strain>
    </source>
</reference>
<organism evidence="1 2">
    <name type="scientific">Alligator mississippiensis</name>
    <name type="common">American alligator</name>
    <dbReference type="NCBI Taxonomy" id="8496"/>
    <lineage>
        <taxon>Eukaryota</taxon>
        <taxon>Metazoa</taxon>
        <taxon>Chordata</taxon>
        <taxon>Craniata</taxon>
        <taxon>Vertebrata</taxon>
        <taxon>Euteleostomi</taxon>
        <taxon>Archelosauria</taxon>
        <taxon>Archosauria</taxon>
        <taxon>Crocodylia</taxon>
        <taxon>Alligatoridae</taxon>
        <taxon>Alligatorinae</taxon>
        <taxon>Alligator</taxon>
    </lineage>
</organism>
<comment type="caution">
    <text evidence="1">The sequence shown here is derived from an EMBL/GenBank/DDBJ whole genome shotgun (WGS) entry which is preliminary data.</text>
</comment>
<proteinExistence type="predicted"/>
<dbReference type="Proteomes" id="UP000050525">
    <property type="component" value="Unassembled WGS sequence"/>
</dbReference>
<protein>
    <submittedName>
        <fullName evidence="1">Uncharacterized protein</fullName>
    </submittedName>
</protein>
<dbReference type="EMBL" id="AKHW03002524">
    <property type="protein sequence ID" value="KYO38437.1"/>
    <property type="molecule type" value="Genomic_DNA"/>
</dbReference>